<gene>
    <name evidence="8" type="primary">LOC115531785</name>
</gene>
<accession>A0A8C5FXJ3</accession>
<evidence type="ECO:0000256" key="6">
    <source>
        <dbReference type="RuleBase" id="RU363053"/>
    </source>
</evidence>
<dbReference type="GO" id="GO:0061668">
    <property type="term" value="P:mitochondrial ribosome assembly"/>
    <property type="evidence" value="ECO:0007669"/>
    <property type="project" value="TreeGrafter"/>
</dbReference>
<dbReference type="GeneID" id="115531785"/>
<evidence type="ECO:0000256" key="4">
    <source>
        <dbReference type="ARBA" id="ARBA00022989"/>
    </source>
</evidence>
<proteinExistence type="inferred from homology"/>
<evidence type="ECO:0000256" key="1">
    <source>
        <dbReference type="ARBA" id="ARBA00004141"/>
    </source>
</evidence>
<evidence type="ECO:0000256" key="7">
    <source>
        <dbReference type="SAM" id="MobiDB-lite"/>
    </source>
</evidence>
<reference evidence="8" key="2">
    <citation type="submission" date="2025-09" db="UniProtKB">
        <authorList>
            <consortium name="Ensembl"/>
        </authorList>
    </citation>
    <scope>IDENTIFICATION</scope>
</reference>
<dbReference type="GO" id="GO:0005739">
    <property type="term" value="C:mitochondrion"/>
    <property type="evidence" value="ECO:0007669"/>
    <property type="project" value="TreeGrafter"/>
</dbReference>
<protein>
    <submittedName>
        <fullName evidence="8">Mpv17-like protein</fullName>
    </submittedName>
</protein>
<feature type="region of interest" description="Disordered" evidence="7">
    <location>
        <begin position="189"/>
        <end position="230"/>
    </location>
</feature>
<evidence type="ECO:0000256" key="3">
    <source>
        <dbReference type="ARBA" id="ARBA00022692"/>
    </source>
</evidence>
<keyword evidence="4 6" id="KW-1133">Transmembrane helix</keyword>
<comment type="subcellular location">
    <subcellularLocation>
        <location evidence="1">Membrane</location>
        <topology evidence="1">Multi-pass membrane protein</topology>
    </subcellularLocation>
</comment>
<dbReference type="GeneTree" id="ENSGT00730000111088"/>
<organism evidence="8 9">
    <name type="scientific">Gadus morhua</name>
    <name type="common">Atlantic cod</name>
    <dbReference type="NCBI Taxonomy" id="8049"/>
    <lineage>
        <taxon>Eukaryota</taxon>
        <taxon>Metazoa</taxon>
        <taxon>Chordata</taxon>
        <taxon>Craniata</taxon>
        <taxon>Vertebrata</taxon>
        <taxon>Euteleostomi</taxon>
        <taxon>Actinopterygii</taxon>
        <taxon>Neopterygii</taxon>
        <taxon>Teleostei</taxon>
        <taxon>Neoteleostei</taxon>
        <taxon>Acanthomorphata</taxon>
        <taxon>Zeiogadaria</taxon>
        <taxon>Gadariae</taxon>
        <taxon>Gadiformes</taxon>
        <taxon>Gadoidei</taxon>
        <taxon>Gadidae</taxon>
        <taxon>Gadus</taxon>
    </lineage>
</organism>
<feature type="transmembrane region" description="Helical" evidence="6">
    <location>
        <begin position="12"/>
        <end position="29"/>
    </location>
</feature>
<dbReference type="InterPro" id="IPR007248">
    <property type="entry name" value="Mpv17_PMP22"/>
</dbReference>
<keyword evidence="3 6" id="KW-0812">Transmembrane</keyword>
<evidence type="ECO:0000256" key="5">
    <source>
        <dbReference type="ARBA" id="ARBA00023136"/>
    </source>
</evidence>
<keyword evidence="9" id="KW-1185">Reference proteome</keyword>
<dbReference type="KEGG" id="gmh:115531785"/>
<reference evidence="8" key="1">
    <citation type="submission" date="2025-08" db="UniProtKB">
        <authorList>
            <consortium name="Ensembl"/>
        </authorList>
    </citation>
    <scope>IDENTIFICATION</scope>
</reference>
<dbReference type="GO" id="GO:0016020">
    <property type="term" value="C:membrane"/>
    <property type="evidence" value="ECO:0007669"/>
    <property type="project" value="UniProtKB-SubCell"/>
</dbReference>
<dbReference type="PANTHER" id="PTHR11266:SF39">
    <property type="entry name" value="MPV17-LIKE PROTEIN"/>
    <property type="match status" value="1"/>
</dbReference>
<dbReference type="Ensembl" id="ENSGMOT00000065059.1">
    <property type="protein sequence ID" value="ENSGMOP00000068949.1"/>
    <property type="gene ID" value="ENSGMOG00000027951.1"/>
</dbReference>
<dbReference type="Proteomes" id="UP000694546">
    <property type="component" value="Chromosome 2"/>
</dbReference>
<keyword evidence="5 6" id="KW-0472">Membrane</keyword>
<evidence type="ECO:0000256" key="2">
    <source>
        <dbReference type="ARBA" id="ARBA00006824"/>
    </source>
</evidence>
<dbReference type="Pfam" id="PF04117">
    <property type="entry name" value="Mpv17_PMP22"/>
    <property type="match status" value="1"/>
</dbReference>
<dbReference type="OrthoDB" id="5345392at2759"/>
<sequence>MRRALLKEAAKRFPWLANVTLYGALFAGGDLAHQFIAQKEHMDWKHTRNVAIVALTFHGNFNYCWLRALERRFPGRSTGMLVRKLLLDQSFASPLATSVFYTGVSFLEGKEDVFEDWRDKFFNTWKTGLLYWPFMQFLNFLLVPLHLRTVFMGGCAFLWACFLCFSRQDGDGTAGLALAFLLHPRLTTATPPPITPPPTPETPATTPPAIQPHQPTTPPADTQHTDREEE</sequence>
<dbReference type="PANTHER" id="PTHR11266">
    <property type="entry name" value="PEROXISOMAL MEMBRANE PROTEIN 2, PXMP2 MPV17"/>
    <property type="match status" value="1"/>
</dbReference>
<dbReference type="AlphaFoldDB" id="A0A8C5FXJ3"/>
<evidence type="ECO:0000313" key="9">
    <source>
        <dbReference type="Proteomes" id="UP000694546"/>
    </source>
</evidence>
<feature type="compositionally biased region" description="Pro residues" evidence="7">
    <location>
        <begin position="190"/>
        <end position="218"/>
    </location>
</feature>
<name>A0A8C5FXJ3_GADMO</name>
<comment type="similarity">
    <text evidence="2 6">Belongs to the peroxisomal membrane protein PXMP2/4 family.</text>
</comment>
<dbReference type="OMA" id="HRERIDW"/>
<evidence type="ECO:0000313" key="8">
    <source>
        <dbReference type="Ensembl" id="ENSGMOP00000068949.1"/>
    </source>
</evidence>
<dbReference type="RefSeq" id="XP_030196992.1">
    <property type="nucleotide sequence ID" value="XM_030341132.1"/>
</dbReference>
<feature type="transmembrane region" description="Helical" evidence="6">
    <location>
        <begin position="49"/>
        <end position="66"/>
    </location>
</feature>